<keyword evidence="1" id="KW-0812">Transmembrane</keyword>
<accession>A0A376MNG0</accession>
<dbReference type="Pfam" id="PF03613">
    <property type="entry name" value="EIID-AGA"/>
    <property type="match status" value="1"/>
</dbReference>
<protein>
    <submittedName>
        <fullName evidence="2">PTS system, mannose-specific IID component</fullName>
    </submittedName>
</protein>
<keyword evidence="1" id="KW-0472">Membrane</keyword>
<evidence type="ECO:0000313" key="2">
    <source>
        <dbReference type="EMBL" id="STG51867.1"/>
    </source>
</evidence>
<dbReference type="GO" id="GO:0016020">
    <property type="term" value="C:membrane"/>
    <property type="evidence" value="ECO:0007669"/>
    <property type="project" value="InterPro"/>
</dbReference>
<dbReference type="EMBL" id="UGAW01000001">
    <property type="protein sequence ID" value="STG51867.1"/>
    <property type="molecule type" value="Genomic_DNA"/>
</dbReference>
<feature type="transmembrane region" description="Helical" evidence="1">
    <location>
        <begin position="63"/>
        <end position="81"/>
    </location>
</feature>
<reference evidence="2 3" key="1">
    <citation type="submission" date="2018-06" db="EMBL/GenBank/DDBJ databases">
        <authorList>
            <consortium name="Pathogen Informatics"/>
            <person name="Doyle S."/>
        </authorList>
    </citation>
    <scope>NUCLEOTIDE SEQUENCE [LARGE SCALE GENOMIC DNA]</scope>
    <source>
        <strain evidence="2 3">NCTC11112</strain>
    </source>
</reference>
<dbReference type="Proteomes" id="UP000254817">
    <property type="component" value="Unassembled WGS sequence"/>
</dbReference>
<evidence type="ECO:0000256" key="1">
    <source>
        <dbReference type="SAM" id="Phobius"/>
    </source>
</evidence>
<sequence length="97" mass="10963">MGVRSPNGRQSTYRWWFHKRHAADGSTVTMTVQNILDQLCPGLLALSLTLLMVRLLNKKINPVWLIFALFGLGLSAMRWASCPDSSPRHDCRGHRST</sequence>
<organism evidence="2 3">
    <name type="scientific">Escherichia coli</name>
    <dbReference type="NCBI Taxonomy" id="562"/>
    <lineage>
        <taxon>Bacteria</taxon>
        <taxon>Pseudomonadati</taxon>
        <taxon>Pseudomonadota</taxon>
        <taxon>Gammaproteobacteria</taxon>
        <taxon>Enterobacterales</taxon>
        <taxon>Enterobacteriaceae</taxon>
        <taxon>Escherichia</taxon>
    </lineage>
</organism>
<evidence type="ECO:0000313" key="3">
    <source>
        <dbReference type="Proteomes" id="UP000254817"/>
    </source>
</evidence>
<name>A0A376MNG0_ECOLX</name>
<proteinExistence type="predicted"/>
<gene>
    <name evidence="2" type="primary">manZ_2</name>
    <name evidence="2" type="ORF">NCTC11112_02348</name>
</gene>
<dbReference type="GO" id="GO:0009401">
    <property type="term" value="P:phosphoenolpyruvate-dependent sugar phosphotransferase system"/>
    <property type="evidence" value="ECO:0007669"/>
    <property type="project" value="InterPro"/>
</dbReference>
<keyword evidence="1" id="KW-1133">Transmembrane helix</keyword>
<feature type="transmembrane region" description="Helical" evidence="1">
    <location>
        <begin position="35"/>
        <end position="56"/>
    </location>
</feature>
<dbReference type="AlphaFoldDB" id="A0A376MNG0"/>
<dbReference type="InterPro" id="IPR004704">
    <property type="entry name" value="PTS_IID_man"/>
</dbReference>